<accession>A0ABP8ZS23</accession>
<evidence type="ECO:0000256" key="2">
    <source>
        <dbReference type="SAM" id="SignalP"/>
    </source>
</evidence>
<evidence type="ECO:0000313" key="3">
    <source>
        <dbReference type="EMBL" id="GAA4764248.1"/>
    </source>
</evidence>
<keyword evidence="2" id="KW-0732">Signal</keyword>
<feature type="region of interest" description="Disordered" evidence="1">
    <location>
        <begin position="54"/>
        <end position="84"/>
    </location>
</feature>
<reference evidence="4" key="1">
    <citation type="journal article" date="2019" name="Int. J. Syst. Evol. Microbiol.">
        <title>The Global Catalogue of Microorganisms (GCM) 10K type strain sequencing project: providing services to taxonomists for standard genome sequencing and annotation.</title>
        <authorList>
            <consortium name="The Broad Institute Genomics Platform"/>
            <consortium name="The Broad Institute Genome Sequencing Center for Infectious Disease"/>
            <person name="Wu L."/>
            <person name="Ma J."/>
        </authorList>
    </citation>
    <scope>NUCLEOTIDE SEQUENCE [LARGE SCALE GENOMIC DNA]</scope>
    <source>
        <strain evidence="4">JCM 18324</strain>
    </source>
</reference>
<keyword evidence="4" id="KW-1185">Reference proteome</keyword>
<feature type="signal peptide" evidence="2">
    <location>
        <begin position="1"/>
        <end position="20"/>
    </location>
</feature>
<protein>
    <recommendedName>
        <fullName evidence="5">Secreted protein</fullName>
    </recommendedName>
</protein>
<evidence type="ECO:0008006" key="5">
    <source>
        <dbReference type="Google" id="ProtNLM"/>
    </source>
</evidence>
<comment type="caution">
    <text evidence="3">The sequence shown here is derived from an EMBL/GenBank/DDBJ whole genome shotgun (WGS) entry which is preliminary data.</text>
</comment>
<organism evidence="3 4">
    <name type="scientific">Streptomyces sanyensis</name>
    <dbReference type="NCBI Taxonomy" id="568869"/>
    <lineage>
        <taxon>Bacteria</taxon>
        <taxon>Bacillati</taxon>
        <taxon>Actinomycetota</taxon>
        <taxon>Actinomycetes</taxon>
        <taxon>Kitasatosporales</taxon>
        <taxon>Streptomycetaceae</taxon>
        <taxon>Streptomyces</taxon>
    </lineage>
</organism>
<gene>
    <name evidence="3" type="ORF">GCM10023329_07570</name>
</gene>
<sequence>MLVKSSLARISAAAILAALAVGTVAPHAAASAVSDDPPLDEALVGVEMDENELDDNLPVLGEPEDAIVPDGEPSEKEPDASTQGLQCKPGWFFKITQNRTNTMDVKYHTFVQNKTSRAIDFKFTSKKSGTTEVGGSVSLSGEMKVAVLGAIKAEINVSAKKSWTSEIGIETAGKVPAKSTAYGDYGILKENVYGYKYHRGSACQKSNKQYMTVWAPYREGWRVS</sequence>
<evidence type="ECO:0000313" key="4">
    <source>
        <dbReference type="Proteomes" id="UP001501147"/>
    </source>
</evidence>
<dbReference type="Proteomes" id="UP001501147">
    <property type="component" value="Unassembled WGS sequence"/>
</dbReference>
<feature type="chain" id="PRO_5045393427" description="Secreted protein" evidence="2">
    <location>
        <begin position="21"/>
        <end position="224"/>
    </location>
</feature>
<evidence type="ECO:0000256" key="1">
    <source>
        <dbReference type="SAM" id="MobiDB-lite"/>
    </source>
</evidence>
<proteinExistence type="predicted"/>
<name>A0ABP8ZS23_9ACTN</name>
<dbReference type="EMBL" id="BAABJV010000001">
    <property type="protein sequence ID" value="GAA4764248.1"/>
    <property type="molecule type" value="Genomic_DNA"/>
</dbReference>